<reference evidence="3" key="1">
    <citation type="submission" date="2022-11" db="UniProtKB">
        <authorList>
            <consortium name="WormBaseParasite"/>
        </authorList>
    </citation>
    <scope>IDENTIFICATION</scope>
</reference>
<dbReference type="Proteomes" id="UP000887581">
    <property type="component" value="Unplaced"/>
</dbReference>
<organism evidence="2 3">
    <name type="scientific">Setaria digitata</name>
    <dbReference type="NCBI Taxonomy" id="48799"/>
    <lineage>
        <taxon>Eukaryota</taxon>
        <taxon>Metazoa</taxon>
        <taxon>Ecdysozoa</taxon>
        <taxon>Nematoda</taxon>
        <taxon>Chromadorea</taxon>
        <taxon>Rhabditida</taxon>
        <taxon>Spirurina</taxon>
        <taxon>Spiruromorpha</taxon>
        <taxon>Filarioidea</taxon>
        <taxon>Setariidae</taxon>
        <taxon>Setaria</taxon>
    </lineage>
</organism>
<protein>
    <submittedName>
        <fullName evidence="3">Uncharacterized protein</fullName>
    </submittedName>
</protein>
<evidence type="ECO:0000313" key="2">
    <source>
        <dbReference type="Proteomes" id="UP000887581"/>
    </source>
</evidence>
<accession>A0A915Q7E9</accession>
<feature type="region of interest" description="Disordered" evidence="1">
    <location>
        <begin position="1"/>
        <end position="20"/>
    </location>
</feature>
<evidence type="ECO:0000256" key="1">
    <source>
        <dbReference type="SAM" id="MobiDB-lite"/>
    </source>
</evidence>
<proteinExistence type="predicted"/>
<dbReference type="WBParaSite" id="sdigi.contig8.g943.t1">
    <property type="protein sequence ID" value="sdigi.contig8.g943.t1"/>
    <property type="gene ID" value="sdigi.contig8.g943"/>
</dbReference>
<sequence>MSKHDDMTGQQETPGRRHLLPPPQLEVLIWPRSRYLTPARCCVCSLSGSATLLACTPNQCVTQGTLLSLSKNYFQKKKQGEGSISGTLKILLRYVCLEPKLSTVASVDVIRSYKSALGKFSRRDGCARHQR</sequence>
<keyword evidence="2" id="KW-1185">Reference proteome</keyword>
<evidence type="ECO:0000313" key="3">
    <source>
        <dbReference type="WBParaSite" id="sdigi.contig8.g943.t1"/>
    </source>
</evidence>
<name>A0A915Q7E9_9BILA</name>
<dbReference type="AlphaFoldDB" id="A0A915Q7E9"/>